<feature type="transmembrane region" description="Helical" evidence="5">
    <location>
        <begin position="69"/>
        <end position="89"/>
    </location>
</feature>
<evidence type="ECO:0000256" key="1">
    <source>
        <dbReference type="ARBA" id="ARBA00004141"/>
    </source>
</evidence>
<dbReference type="PANTHER" id="PTHR22950:SF461">
    <property type="entry name" value="AMINO ACID TRANSPORTER TRANSMEMBRANE DOMAIN-CONTAINING PROTEIN"/>
    <property type="match status" value="1"/>
</dbReference>
<evidence type="ECO:0000256" key="3">
    <source>
        <dbReference type="ARBA" id="ARBA00022989"/>
    </source>
</evidence>
<reference evidence="7 8" key="1">
    <citation type="journal article" date="2014" name="Genome Biol. Evol.">
        <title>The secreted proteins of Achlya hypogyna and Thraustotheca clavata identify the ancestral oomycete secretome and reveal gene acquisitions by horizontal gene transfer.</title>
        <authorList>
            <person name="Misner I."/>
            <person name="Blouin N."/>
            <person name="Leonard G."/>
            <person name="Richards T.A."/>
            <person name="Lane C.E."/>
        </authorList>
    </citation>
    <scope>NUCLEOTIDE SEQUENCE [LARGE SCALE GENOMIC DNA]</scope>
    <source>
        <strain evidence="7 8">ATCC 48635</strain>
    </source>
</reference>
<feature type="transmembrane region" description="Helical" evidence="5">
    <location>
        <begin position="338"/>
        <end position="358"/>
    </location>
</feature>
<dbReference type="Proteomes" id="UP000243579">
    <property type="component" value="Unassembled WGS sequence"/>
</dbReference>
<protein>
    <submittedName>
        <fullName evidence="7">Amino acid transporter, AAAP family</fullName>
    </submittedName>
</protein>
<name>A0A1V9ZJH7_ACHHY</name>
<dbReference type="STRING" id="1202772.A0A1V9ZJH7"/>
<feature type="transmembrane region" description="Helical" evidence="5">
    <location>
        <begin position="364"/>
        <end position="389"/>
    </location>
</feature>
<dbReference type="EMBL" id="JNBR01000089">
    <property type="protein sequence ID" value="OQR98135.1"/>
    <property type="molecule type" value="Genomic_DNA"/>
</dbReference>
<sequence length="435" mass="47444">MHSRVRRQGLEKTVPRDGDEPGNSWLDSMFIVVANVVGVGVLGLAHAFAKLGWLSVSYRVVMLTCDDGSWGIITLAVTLAGSLYSGLLLTRMKTRVPQAVVYADLGYAAFGDLGQAFVTLFAYTYMTGVCLSFQLTASLFLKEMTNGLCFVYCATLVAAVVLPLAQYRNFSELTSISVIGALSIVAPTLLIIVEVAWNGRFQPVETEWITDAGFEAATVACMDVVFAMAGHVFFVEIMSEMQDPRAFRHSLYCATSFLSWVYFAVAIVGYYFIGPAVLNPITNNLSSVVVRRWCSAFVLCHIVVAYVMAVMVLARGIEDVVFLRPHEDSKHASLANRMSWFGLTSAIVFLGFLVANVLPFVNDLLGFVGAMSGVTTTFVFPFLLAPVILKDELSVMHTRALQAVACFSCIVAVVGVVCSVHRMSNSYETRSPFSC</sequence>
<dbReference type="InterPro" id="IPR013057">
    <property type="entry name" value="AA_transpt_TM"/>
</dbReference>
<feature type="transmembrane region" description="Helical" evidence="5">
    <location>
        <begin position="101"/>
        <end position="125"/>
    </location>
</feature>
<feature type="transmembrane region" description="Helical" evidence="5">
    <location>
        <begin position="176"/>
        <end position="197"/>
    </location>
</feature>
<feature type="transmembrane region" description="Helical" evidence="5">
    <location>
        <begin position="217"/>
        <end position="239"/>
    </location>
</feature>
<keyword evidence="4 5" id="KW-0472">Membrane</keyword>
<dbReference type="AlphaFoldDB" id="A0A1V9ZJH7"/>
<keyword evidence="3 5" id="KW-1133">Transmembrane helix</keyword>
<dbReference type="PANTHER" id="PTHR22950">
    <property type="entry name" value="AMINO ACID TRANSPORTER"/>
    <property type="match status" value="1"/>
</dbReference>
<feature type="transmembrane region" description="Helical" evidence="5">
    <location>
        <begin position="29"/>
        <end position="49"/>
    </location>
</feature>
<keyword evidence="2 5" id="KW-0812">Transmembrane</keyword>
<evidence type="ECO:0000256" key="4">
    <source>
        <dbReference type="ARBA" id="ARBA00023136"/>
    </source>
</evidence>
<feature type="transmembrane region" description="Helical" evidence="5">
    <location>
        <begin position="251"/>
        <end position="273"/>
    </location>
</feature>
<dbReference type="Pfam" id="PF01490">
    <property type="entry name" value="Aa_trans"/>
    <property type="match status" value="1"/>
</dbReference>
<comment type="caution">
    <text evidence="7">The sequence shown here is derived from an EMBL/GenBank/DDBJ whole genome shotgun (WGS) entry which is preliminary data.</text>
</comment>
<feature type="transmembrane region" description="Helical" evidence="5">
    <location>
        <begin position="401"/>
        <end position="423"/>
    </location>
</feature>
<feature type="domain" description="Amino acid transporter transmembrane" evidence="6">
    <location>
        <begin position="23"/>
        <end position="417"/>
    </location>
</feature>
<keyword evidence="8" id="KW-1185">Reference proteome</keyword>
<evidence type="ECO:0000259" key="6">
    <source>
        <dbReference type="Pfam" id="PF01490"/>
    </source>
</evidence>
<comment type="subcellular location">
    <subcellularLocation>
        <location evidence="1">Membrane</location>
        <topology evidence="1">Multi-pass membrane protein</topology>
    </subcellularLocation>
</comment>
<evidence type="ECO:0000313" key="8">
    <source>
        <dbReference type="Proteomes" id="UP000243579"/>
    </source>
</evidence>
<dbReference type="OrthoDB" id="40134at2759"/>
<organism evidence="7 8">
    <name type="scientific">Achlya hypogyna</name>
    <name type="common">Oomycete</name>
    <name type="synonym">Protoachlya hypogyna</name>
    <dbReference type="NCBI Taxonomy" id="1202772"/>
    <lineage>
        <taxon>Eukaryota</taxon>
        <taxon>Sar</taxon>
        <taxon>Stramenopiles</taxon>
        <taxon>Oomycota</taxon>
        <taxon>Saprolegniomycetes</taxon>
        <taxon>Saprolegniales</taxon>
        <taxon>Achlyaceae</taxon>
        <taxon>Achlya</taxon>
    </lineage>
</organism>
<proteinExistence type="predicted"/>
<dbReference type="GO" id="GO:0016020">
    <property type="term" value="C:membrane"/>
    <property type="evidence" value="ECO:0007669"/>
    <property type="project" value="UniProtKB-SubCell"/>
</dbReference>
<dbReference type="GO" id="GO:0015179">
    <property type="term" value="F:L-amino acid transmembrane transporter activity"/>
    <property type="evidence" value="ECO:0007669"/>
    <property type="project" value="TreeGrafter"/>
</dbReference>
<feature type="transmembrane region" description="Helical" evidence="5">
    <location>
        <begin position="293"/>
        <end position="317"/>
    </location>
</feature>
<feature type="transmembrane region" description="Helical" evidence="5">
    <location>
        <begin position="145"/>
        <end position="164"/>
    </location>
</feature>
<accession>A0A1V9ZJH7</accession>
<gene>
    <name evidence="7" type="ORF">ACHHYP_09074</name>
</gene>
<evidence type="ECO:0000256" key="2">
    <source>
        <dbReference type="ARBA" id="ARBA00022692"/>
    </source>
</evidence>
<evidence type="ECO:0000256" key="5">
    <source>
        <dbReference type="SAM" id="Phobius"/>
    </source>
</evidence>
<evidence type="ECO:0000313" key="7">
    <source>
        <dbReference type="EMBL" id="OQR98135.1"/>
    </source>
</evidence>